<dbReference type="Pfam" id="PF09452">
    <property type="entry name" value="Mvb12"/>
    <property type="match status" value="1"/>
</dbReference>
<dbReference type="InParanoid" id="Q75CP7"/>
<dbReference type="GeneID" id="4619396"/>
<sequence length="93" mass="10717">MENKLRKIPLYNAFEGDMPRRRAKLQLAALQIAPAAATGEHLAAWDEECRRVLESVQQARAQGGEWEAWYEQTYLRKQPPGLLESGTLRPRRK</sequence>
<dbReference type="RefSeq" id="NP_983276.1">
    <property type="nucleotide sequence ID" value="NM_208629.1"/>
</dbReference>
<dbReference type="GO" id="GO:0032509">
    <property type="term" value="P:endosome transport via multivesicular body sorting pathway"/>
    <property type="evidence" value="ECO:0007669"/>
    <property type="project" value="InterPro"/>
</dbReference>
<dbReference type="GO" id="GO:0000813">
    <property type="term" value="C:ESCRT I complex"/>
    <property type="evidence" value="ECO:0007669"/>
    <property type="project" value="InterPro"/>
</dbReference>
<reference evidence="3" key="2">
    <citation type="journal article" date="2013" name="G3 (Bethesda)">
        <title>Genomes of Ashbya fungi isolated from insects reveal four mating-type loci, numerous translocations, lack of transposons, and distinct gene duplications.</title>
        <authorList>
            <person name="Dietrich F.S."/>
            <person name="Voegeli S."/>
            <person name="Kuo S."/>
            <person name="Philippsen P."/>
        </authorList>
    </citation>
    <scope>GENOME REANNOTATION</scope>
    <source>
        <strain evidence="3">ATCC 10895 / CBS 109.51 / FGSC 9923 / NRRL Y-1056</strain>
    </source>
</reference>
<protein>
    <submittedName>
        <fullName evidence="2">ACL128Cp</fullName>
    </submittedName>
</protein>
<gene>
    <name evidence="2" type="ORF">AGOS_ACL128C</name>
</gene>
<proteinExistence type="predicted"/>
<dbReference type="HOGENOM" id="CLU_154027_0_0_1"/>
<dbReference type="OrthoDB" id="4065295at2759"/>
<dbReference type="Gene3D" id="6.10.250.1830">
    <property type="match status" value="1"/>
</dbReference>
<evidence type="ECO:0000313" key="3">
    <source>
        <dbReference type="Proteomes" id="UP000000591"/>
    </source>
</evidence>
<dbReference type="OMA" id="PWYEECD"/>
<dbReference type="AlphaFoldDB" id="Q75CP7"/>
<feature type="domain" description="Multivesicular body sorting factor 12" evidence="1">
    <location>
        <begin position="5"/>
        <end position="93"/>
    </location>
</feature>
<dbReference type="FunCoup" id="Q75CP7">
    <property type="interactions" value="85"/>
</dbReference>
<dbReference type="STRING" id="284811.Q75CP7"/>
<dbReference type="GO" id="GO:0043130">
    <property type="term" value="F:ubiquitin binding"/>
    <property type="evidence" value="ECO:0007669"/>
    <property type="project" value="InterPro"/>
</dbReference>
<dbReference type="EMBL" id="AE016816">
    <property type="protein sequence ID" value="AAS51100.1"/>
    <property type="molecule type" value="Genomic_DNA"/>
</dbReference>
<evidence type="ECO:0000259" key="1">
    <source>
        <dbReference type="Pfam" id="PF09452"/>
    </source>
</evidence>
<dbReference type="eggNOG" id="ENOG502S5VY">
    <property type="taxonomic scope" value="Eukaryota"/>
</dbReference>
<reference evidence="2 3" key="1">
    <citation type="journal article" date="2004" name="Science">
        <title>The Ashbya gossypii genome as a tool for mapping the ancient Saccharomyces cerevisiae genome.</title>
        <authorList>
            <person name="Dietrich F.S."/>
            <person name="Voegeli S."/>
            <person name="Brachat S."/>
            <person name="Lerch A."/>
            <person name="Gates K."/>
            <person name="Steiner S."/>
            <person name="Mohr C."/>
            <person name="Pohlmann R."/>
            <person name="Luedi P."/>
            <person name="Choi S."/>
            <person name="Wing R.A."/>
            <person name="Flavier A."/>
            <person name="Gaffney T.D."/>
            <person name="Philippsen P."/>
        </authorList>
    </citation>
    <scope>NUCLEOTIDE SEQUENCE [LARGE SCALE GENOMIC DNA]</scope>
    <source>
        <strain evidence="3">ATCC 10895 / CBS 109.51 / FGSC 9923 / NRRL Y-1056</strain>
    </source>
</reference>
<dbReference type="Proteomes" id="UP000000591">
    <property type="component" value="Chromosome III"/>
</dbReference>
<dbReference type="KEGG" id="ago:AGOS_ACL128C"/>
<dbReference type="InterPro" id="IPR019014">
    <property type="entry name" value="Mvb12"/>
</dbReference>
<accession>Q75CP7</accession>
<keyword evidence="3" id="KW-1185">Reference proteome</keyword>
<evidence type="ECO:0000313" key="2">
    <source>
        <dbReference type="EMBL" id="AAS51100.1"/>
    </source>
</evidence>
<organism evidence="2 3">
    <name type="scientific">Eremothecium gossypii (strain ATCC 10895 / CBS 109.51 / FGSC 9923 / NRRL Y-1056)</name>
    <name type="common">Yeast</name>
    <name type="synonym">Ashbya gossypii</name>
    <dbReference type="NCBI Taxonomy" id="284811"/>
    <lineage>
        <taxon>Eukaryota</taxon>
        <taxon>Fungi</taxon>
        <taxon>Dikarya</taxon>
        <taxon>Ascomycota</taxon>
        <taxon>Saccharomycotina</taxon>
        <taxon>Saccharomycetes</taxon>
        <taxon>Saccharomycetales</taxon>
        <taxon>Saccharomycetaceae</taxon>
        <taxon>Eremothecium</taxon>
    </lineage>
</organism>
<name>Q75CP7_EREGS</name>